<name>H2XW24_CIOIN</name>
<dbReference type="Proteomes" id="UP000008144">
    <property type="component" value="Chromosome 9"/>
</dbReference>
<dbReference type="Ensembl" id="ENSCINT00000032433.1">
    <property type="protein sequence ID" value="ENSCINP00000033858.1"/>
    <property type="gene ID" value="ENSCING00000018229.1"/>
</dbReference>
<sequence length="40" mass="4971">MNNNIWRPTEFCKWSRLDKVRETKSHWSHDSTEHHPFECT</sequence>
<dbReference type="EMBL" id="EAAA01002914">
    <property type="status" value="NOT_ANNOTATED_CDS"/>
    <property type="molecule type" value="Genomic_DNA"/>
</dbReference>
<reference evidence="1" key="3">
    <citation type="submission" date="2025-08" db="UniProtKB">
        <authorList>
            <consortium name="Ensembl"/>
        </authorList>
    </citation>
    <scope>IDENTIFICATION</scope>
</reference>
<reference evidence="1" key="2">
    <citation type="journal article" date="2008" name="Genome Biol.">
        <title>Improved genome assembly and evidence-based global gene model set for the chordate Ciona intestinalis: new insight into intron and operon populations.</title>
        <authorList>
            <person name="Satou Y."/>
            <person name="Mineta K."/>
            <person name="Ogasawara M."/>
            <person name="Sasakura Y."/>
            <person name="Shoguchi E."/>
            <person name="Ueno K."/>
            <person name="Yamada L."/>
            <person name="Matsumoto J."/>
            <person name="Wasserscheid J."/>
            <person name="Dewar K."/>
            <person name="Wiley G.B."/>
            <person name="Macmil S.L."/>
            <person name="Roe B.A."/>
            <person name="Zeller R.W."/>
            <person name="Hastings K.E."/>
            <person name="Lemaire P."/>
            <person name="Lindquist E."/>
            <person name="Endo T."/>
            <person name="Hotta K."/>
            <person name="Inaba K."/>
        </authorList>
    </citation>
    <scope>NUCLEOTIDE SEQUENCE [LARGE SCALE GENOMIC DNA]</scope>
    <source>
        <strain evidence="1">wild type</strain>
    </source>
</reference>
<dbReference type="InParanoid" id="H2XW24"/>
<reference evidence="2" key="1">
    <citation type="journal article" date="2002" name="Science">
        <title>The draft genome of Ciona intestinalis: insights into chordate and vertebrate origins.</title>
        <authorList>
            <person name="Dehal P."/>
            <person name="Satou Y."/>
            <person name="Campbell R.K."/>
            <person name="Chapman J."/>
            <person name="Degnan B."/>
            <person name="De Tomaso A."/>
            <person name="Davidson B."/>
            <person name="Di Gregorio A."/>
            <person name="Gelpke M."/>
            <person name="Goodstein D.M."/>
            <person name="Harafuji N."/>
            <person name="Hastings K.E."/>
            <person name="Ho I."/>
            <person name="Hotta K."/>
            <person name="Huang W."/>
            <person name="Kawashima T."/>
            <person name="Lemaire P."/>
            <person name="Martinez D."/>
            <person name="Meinertzhagen I.A."/>
            <person name="Necula S."/>
            <person name="Nonaka M."/>
            <person name="Putnam N."/>
            <person name="Rash S."/>
            <person name="Saiga H."/>
            <person name="Satake M."/>
            <person name="Terry A."/>
            <person name="Yamada L."/>
            <person name="Wang H.G."/>
            <person name="Awazu S."/>
            <person name="Azumi K."/>
            <person name="Boore J."/>
            <person name="Branno M."/>
            <person name="Chin-Bow S."/>
            <person name="DeSantis R."/>
            <person name="Doyle S."/>
            <person name="Francino P."/>
            <person name="Keys D.N."/>
            <person name="Haga S."/>
            <person name="Hayashi H."/>
            <person name="Hino K."/>
            <person name="Imai K.S."/>
            <person name="Inaba K."/>
            <person name="Kano S."/>
            <person name="Kobayashi K."/>
            <person name="Kobayashi M."/>
            <person name="Lee B.I."/>
            <person name="Makabe K.W."/>
            <person name="Manohar C."/>
            <person name="Matassi G."/>
            <person name="Medina M."/>
            <person name="Mochizuki Y."/>
            <person name="Mount S."/>
            <person name="Morishita T."/>
            <person name="Miura S."/>
            <person name="Nakayama A."/>
            <person name="Nishizaka S."/>
            <person name="Nomoto H."/>
            <person name="Ohta F."/>
            <person name="Oishi K."/>
            <person name="Rigoutsos I."/>
            <person name="Sano M."/>
            <person name="Sasaki A."/>
            <person name="Sasakura Y."/>
            <person name="Shoguchi E."/>
            <person name="Shin-i T."/>
            <person name="Spagnuolo A."/>
            <person name="Stainier D."/>
            <person name="Suzuki M.M."/>
            <person name="Tassy O."/>
            <person name="Takatori N."/>
            <person name="Tokuoka M."/>
            <person name="Yagi K."/>
            <person name="Yoshizaki F."/>
            <person name="Wada S."/>
            <person name="Zhang C."/>
            <person name="Hyatt P.D."/>
            <person name="Larimer F."/>
            <person name="Detter C."/>
            <person name="Doggett N."/>
            <person name="Glavina T."/>
            <person name="Hawkins T."/>
            <person name="Richardson P."/>
            <person name="Lucas S."/>
            <person name="Kohara Y."/>
            <person name="Levine M."/>
            <person name="Satoh N."/>
            <person name="Rokhsar D.S."/>
        </authorList>
    </citation>
    <scope>NUCLEOTIDE SEQUENCE [LARGE SCALE GENOMIC DNA]</scope>
</reference>
<proteinExistence type="predicted"/>
<dbReference type="AlphaFoldDB" id="H2XW24"/>
<organism evidence="1 2">
    <name type="scientific">Ciona intestinalis</name>
    <name type="common">Transparent sea squirt</name>
    <name type="synonym">Ascidia intestinalis</name>
    <dbReference type="NCBI Taxonomy" id="7719"/>
    <lineage>
        <taxon>Eukaryota</taxon>
        <taxon>Metazoa</taxon>
        <taxon>Chordata</taxon>
        <taxon>Tunicata</taxon>
        <taxon>Ascidiacea</taxon>
        <taxon>Phlebobranchia</taxon>
        <taxon>Cionidae</taxon>
        <taxon>Ciona</taxon>
    </lineage>
</organism>
<accession>H2XW24</accession>
<keyword evidence="2" id="KW-1185">Reference proteome</keyword>
<evidence type="ECO:0000313" key="2">
    <source>
        <dbReference type="Proteomes" id="UP000008144"/>
    </source>
</evidence>
<protein>
    <submittedName>
        <fullName evidence="1">Uncharacterized protein</fullName>
    </submittedName>
</protein>
<dbReference type="HOGENOM" id="CLU_3299068_0_0_1"/>
<reference evidence="1" key="4">
    <citation type="submission" date="2025-09" db="UniProtKB">
        <authorList>
            <consortium name="Ensembl"/>
        </authorList>
    </citation>
    <scope>IDENTIFICATION</scope>
</reference>
<evidence type="ECO:0000313" key="1">
    <source>
        <dbReference type="Ensembl" id="ENSCINP00000033858.1"/>
    </source>
</evidence>